<dbReference type="GO" id="GO:0005777">
    <property type="term" value="C:peroxisome"/>
    <property type="evidence" value="ECO:0007669"/>
    <property type="project" value="TreeGrafter"/>
</dbReference>
<comment type="pathway">
    <text evidence="3">Porphyrin-containing compound metabolism; protoporphyrin-IX biosynthesis; coproporphyrinogen-III from 5-aminolevulinate: step 2/4.</text>
</comment>
<dbReference type="GO" id="GO:0016559">
    <property type="term" value="P:peroxisome fission"/>
    <property type="evidence" value="ECO:0007669"/>
    <property type="project" value="TreeGrafter"/>
</dbReference>
<dbReference type="Pfam" id="PF01379">
    <property type="entry name" value="Porphobil_deam"/>
    <property type="match status" value="1"/>
</dbReference>
<name>A0A0C9MSE5_9FUNG</name>
<keyword evidence="17" id="KW-1185">Reference proteome</keyword>
<dbReference type="GO" id="GO:0016020">
    <property type="term" value="C:membrane"/>
    <property type="evidence" value="ECO:0007669"/>
    <property type="project" value="TreeGrafter"/>
</dbReference>
<keyword evidence="8 12" id="KW-0342">GTP-binding</keyword>
<dbReference type="Pfam" id="PF03900">
    <property type="entry name" value="Porphobil_deamC"/>
    <property type="match status" value="1"/>
</dbReference>
<dbReference type="SMART" id="SM00302">
    <property type="entry name" value="GED"/>
    <property type="match status" value="1"/>
</dbReference>
<dbReference type="Gene3D" id="1.20.120.1240">
    <property type="entry name" value="Dynamin, middle domain"/>
    <property type="match status" value="2"/>
</dbReference>
<dbReference type="STRING" id="91626.A0A0C9MSE5"/>
<evidence type="ECO:0000259" key="15">
    <source>
        <dbReference type="PROSITE" id="PS51718"/>
    </source>
</evidence>
<feature type="domain" description="GED" evidence="14">
    <location>
        <begin position="633"/>
        <end position="724"/>
    </location>
</feature>
<comment type="cofactor">
    <cofactor evidence="1">
        <name>dipyrromethane</name>
        <dbReference type="ChEBI" id="CHEBI:60342"/>
    </cofactor>
</comment>
<dbReference type="FunFam" id="3.40.50.300:FF:001027">
    <property type="entry name" value="dynamin-related protein 3A"/>
    <property type="match status" value="1"/>
</dbReference>
<reference evidence="16" key="1">
    <citation type="submission" date="2014-09" db="EMBL/GenBank/DDBJ databases">
        <title>Draft genome sequence of an oleaginous Mucoromycotina fungus Mucor ambiguus NBRC6742.</title>
        <authorList>
            <person name="Takeda I."/>
            <person name="Yamane N."/>
            <person name="Morita T."/>
            <person name="Tamano K."/>
            <person name="Machida M."/>
            <person name="Baker S."/>
            <person name="Koike H."/>
        </authorList>
    </citation>
    <scope>NUCLEOTIDE SEQUENCE</scope>
    <source>
        <strain evidence="16">NBRC 6742</strain>
    </source>
</reference>
<evidence type="ECO:0000256" key="5">
    <source>
        <dbReference type="ARBA" id="ARBA00012655"/>
    </source>
</evidence>
<evidence type="ECO:0000256" key="10">
    <source>
        <dbReference type="ARBA" id="ARBA00030685"/>
    </source>
</evidence>
<dbReference type="PROSITE" id="PS51718">
    <property type="entry name" value="G_DYNAMIN_2"/>
    <property type="match status" value="1"/>
</dbReference>
<evidence type="ECO:0000256" key="9">
    <source>
        <dbReference type="ARBA" id="ARBA00023244"/>
    </source>
</evidence>
<dbReference type="GO" id="GO:0000266">
    <property type="term" value="P:mitochondrial fission"/>
    <property type="evidence" value="ECO:0007669"/>
    <property type="project" value="TreeGrafter"/>
</dbReference>
<evidence type="ECO:0000313" key="16">
    <source>
        <dbReference type="EMBL" id="GAN04998.1"/>
    </source>
</evidence>
<dbReference type="Gene3D" id="3.30.160.40">
    <property type="entry name" value="Porphobilinogen deaminase, C-terminal domain"/>
    <property type="match status" value="1"/>
</dbReference>
<dbReference type="NCBIfam" id="TIGR00212">
    <property type="entry name" value="hemC"/>
    <property type="match status" value="1"/>
</dbReference>
<dbReference type="Gene3D" id="3.40.190.10">
    <property type="entry name" value="Periplasmic binding protein-like II"/>
    <property type="match status" value="2"/>
</dbReference>
<dbReference type="CDD" id="cd08771">
    <property type="entry name" value="DLP_1"/>
    <property type="match status" value="1"/>
</dbReference>
<dbReference type="InterPro" id="IPR019762">
    <property type="entry name" value="Dynamin_GTPase_CS"/>
</dbReference>
<feature type="domain" description="Dynamin-type G" evidence="15">
    <location>
        <begin position="23"/>
        <end position="293"/>
    </location>
</feature>
<evidence type="ECO:0000256" key="6">
    <source>
        <dbReference type="ARBA" id="ARBA00022679"/>
    </source>
</evidence>
<evidence type="ECO:0000256" key="12">
    <source>
        <dbReference type="RuleBase" id="RU003932"/>
    </source>
</evidence>
<dbReference type="FunFam" id="3.40.190.10:FF:000004">
    <property type="entry name" value="Porphobilinogen deaminase"/>
    <property type="match status" value="1"/>
</dbReference>
<evidence type="ECO:0000256" key="11">
    <source>
        <dbReference type="ARBA" id="ARBA00033064"/>
    </source>
</evidence>
<dbReference type="GO" id="GO:0004418">
    <property type="term" value="F:hydroxymethylbilane synthase activity"/>
    <property type="evidence" value="ECO:0007669"/>
    <property type="project" value="UniProtKB-EC"/>
</dbReference>
<evidence type="ECO:0000256" key="13">
    <source>
        <dbReference type="SAM" id="MobiDB-lite"/>
    </source>
</evidence>
<dbReference type="InterPro" id="IPR022417">
    <property type="entry name" value="Porphobilin_deaminase_N"/>
</dbReference>
<dbReference type="GO" id="GO:0003924">
    <property type="term" value="F:GTPase activity"/>
    <property type="evidence" value="ECO:0007669"/>
    <property type="project" value="InterPro"/>
</dbReference>
<comment type="function">
    <text evidence="2">Tetrapolymerization of the monopyrrole PBG into the hydroxymethylbilane pre-uroporphyrinogen in several discrete steps.</text>
</comment>
<dbReference type="PRINTS" id="PR00195">
    <property type="entry name" value="DYNAMIN"/>
</dbReference>
<evidence type="ECO:0000256" key="8">
    <source>
        <dbReference type="ARBA" id="ARBA00023134"/>
    </source>
</evidence>
<dbReference type="PANTHER" id="PTHR11566">
    <property type="entry name" value="DYNAMIN"/>
    <property type="match status" value="1"/>
</dbReference>
<dbReference type="UniPathway" id="UPA00251">
    <property type="reaction ID" value="UER00319"/>
</dbReference>
<dbReference type="SUPFAM" id="SSF53850">
    <property type="entry name" value="Periplasmic binding protein-like II"/>
    <property type="match status" value="1"/>
</dbReference>
<dbReference type="PANTHER" id="PTHR11566:SF235">
    <property type="entry name" value="DYNAMIN-RELATED PROTEIN DNM1"/>
    <property type="match status" value="1"/>
</dbReference>
<dbReference type="InterPro" id="IPR022418">
    <property type="entry name" value="Porphobilinogen_deaminase_C"/>
</dbReference>
<dbReference type="GO" id="GO:0008017">
    <property type="term" value="F:microtubule binding"/>
    <property type="evidence" value="ECO:0007669"/>
    <property type="project" value="TreeGrafter"/>
</dbReference>
<dbReference type="Proteomes" id="UP000053815">
    <property type="component" value="Unassembled WGS sequence"/>
</dbReference>
<dbReference type="PROSITE" id="PS00533">
    <property type="entry name" value="PORPHOBILINOGEN_DEAM"/>
    <property type="match status" value="1"/>
</dbReference>
<evidence type="ECO:0000256" key="1">
    <source>
        <dbReference type="ARBA" id="ARBA00001916"/>
    </source>
</evidence>
<dbReference type="InterPro" id="IPR022812">
    <property type="entry name" value="Dynamin"/>
</dbReference>
<dbReference type="GO" id="GO:0048312">
    <property type="term" value="P:intracellular distribution of mitochondria"/>
    <property type="evidence" value="ECO:0007669"/>
    <property type="project" value="TreeGrafter"/>
</dbReference>
<comment type="similarity">
    <text evidence="12">Belongs to the TRAFAC class dynamin-like GTPase superfamily. Dynamin/Fzo/YdjA family.</text>
</comment>
<dbReference type="OrthoDB" id="5061070at2759"/>
<dbReference type="InterPro" id="IPR003130">
    <property type="entry name" value="GED"/>
</dbReference>
<keyword evidence="7 12" id="KW-0547">Nucleotide-binding</keyword>
<dbReference type="Gene3D" id="3.40.50.300">
    <property type="entry name" value="P-loop containing nucleotide triphosphate hydrolases"/>
    <property type="match status" value="1"/>
</dbReference>
<dbReference type="PROSITE" id="PS51388">
    <property type="entry name" value="GED"/>
    <property type="match status" value="1"/>
</dbReference>
<dbReference type="EMBL" id="DF836368">
    <property type="protein sequence ID" value="GAN04998.1"/>
    <property type="molecule type" value="Genomic_DNA"/>
</dbReference>
<dbReference type="InterPro" id="IPR045063">
    <property type="entry name" value="Dynamin_N"/>
</dbReference>
<feature type="region of interest" description="Disordered" evidence="13">
    <location>
        <begin position="507"/>
        <end position="544"/>
    </location>
</feature>
<dbReference type="InterPro" id="IPR000860">
    <property type="entry name" value="HemC"/>
</dbReference>
<protein>
    <recommendedName>
        <fullName evidence="5">hydroxymethylbilane synthase</fullName>
        <ecNumber evidence="5">2.5.1.61</ecNumber>
    </recommendedName>
    <alternativeName>
        <fullName evidence="11">Hydroxymethylbilane synthase</fullName>
    </alternativeName>
    <alternativeName>
        <fullName evidence="10">Pre-uroporphyrinogen synthase</fullName>
    </alternativeName>
</protein>
<dbReference type="InterPro" id="IPR001401">
    <property type="entry name" value="Dynamin_GTPase"/>
</dbReference>
<dbReference type="GO" id="GO:0005874">
    <property type="term" value="C:microtubule"/>
    <property type="evidence" value="ECO:0007669"/>
    <property type="project" value="TreeGrafter"/>
</dbReference>
<dbReference type="GO" id="GO:0006782">
    <property type="term" value="P:protoporphyrinogen IX biosynthetic process"/>
    <property type="evidence" value="ECO:0007669"/>
    <property type="project" value="UniProtKB-UniPathway"/>
</dbReference>
<evidence type="ECO:0000256" key="2">
    <source>
        <dbReference type="ARBA" id="ARBA00002869"/>
    </source>
</evidence>
<dbReference type="GO" id="GO:0005525">
    <property type="term" value="F:GTP binding"/>
    <property type="evidence" value="ECO:0007669"/>
    <property type="project" value="UniProtKB-KW"/>
</dbReference>
<keyword evidence="6" id="KW-0808">Transferase</keyword>
<dbReference type="Pfam" id="PF00350">
    <property type="entry name" value="Dynamin_N"/>
    <property type="match status" value="1"/>
</dbReference>
<evidence type="ECO:0000256" key="4">
    <source>
        <dbReference type="ARBA" id="ARBA00005638"/>
    </source>
</evidence>
<dbReference type="Pfam" id="PF02212">
    <property type="entry name" value="GED"/>
    <property type="match status" value="1"/>
</dbReference>
<dbReference type="AlphaFoldDB" id="A0A0C9MSE5"/>
<dbReference type="SUPFAM" id="SSF52540">
    <property type="entry name" value="P-loop containing nucleoside triphosphate hydrolases"/>
    <property type="match status" value="1"/>
</dbReference>
<dbReference type="InterPro" id="IPR020850">
    <property type="entry name" value="GED_dom"/>
</dbReference>
<comment type="similarity">
    <text evidence="4">Belongs to the HMBS family.</text>
</comment>
<keyword evidence="9" id="KW-0627">Porphyrin biosynthesis</keyword>
<dbReference type="GO" id="GO:0006897">
    <property type="term" value="P:endocytosis"/>
    <property type="evidence" value="ECO:0007669"/>
    <property type="project" value="TreeGrafter"/>
</dbReference>
<dbReference type="InterPro" id="IPR000375">
    <property type="entry name" value="Dynamin_stalk"/>
</dbReference>
<dbReference type="FunFam" id="3.30.160.40:FF:000002">
    <property type="entry name" value="Porphobilinogen deaminase"/>
    <property type="match status" value="1"/>
</dbReference>
<dbReference type="InterPro" id="IPR027417">
    <property type="entry name" value="P-loop_NTPase"/>
</dbReference>
<evidence type="ECO:0000256" key="3">
    <source>
        <dbReference type="ARBA" id="ARBA00004735"/>
    </source>
</evidence>
<evidence type="ECO:0000313" key="17">
    <source>
        <dbReference type="Proteomes" id="UP000053815"/>
    </source>
</evidence>
<sequence>MNDLIELTNKLQAVVTSVGADNTLDLPLITVVGSQSSGKSSVLETLVQRDFLPRGSGIVTRRPLVLQLVTLSKPSDLEYGEFLHIKDKKFYEFNEIREEIERETSRLAGGNKGISRMPIHLRVYSPKVLNLTLVDLPGLTKIPIGDQPNDIEKQIRGLVMDYISNPNSIILAVTPANSDLVNSDSLKIARQVDPEGKRTIGVLTKLDLMDAGTNALDILSGRSYPLKLGFIGVVNRSQQDILTNKPMSTALEAENQFFQQHPAYRSVAARCGTQYLSKQLNTILLAHIKEKLPELRTKLSTLISQTQQELNQYGEPSRSTESIHRGPLILRMLTKFANDFVAAIDGTSAEMSTKELCGGARIYYIFNNVFGQALDAIPACSNLTNHDIRTAIRNSTGPRPSLFVPELAFDLLVRPQIKLLEAPSLRCVELVYEELMKVCHSSDTKELLRYPRLHQRLVEVVSELLRERLSPTSTYVESLISIERAYINTNHPDFLGAAGAMANLETESKKKKKIDSKRKNRMSPPTSFDMKMNGNISSNRSDVGDNGSVVGTEMDFDTSSSAPKDSFLNYFFGGASKNERPALGSQEMMTKVQYAPPMSVNSMMESEMVKKLEQATLNNENGIVATDREELETQLIRTLITSYFNIVRKNIQDLVPKSVMHLLVNYSRESIQNRLVAALYKEENFDELLQEDDTISTEREKCKAMLNVYKQAFEIIKNVIMVATSEEKKTFVIGSRKSQLALVQTYIVRDTLQSLFPQYEFRIETMSTTGDKILNQALSKIGEKALFTKELEIALENGTVDFVVHSLKDLPTVLPEGMFLGAIMERENPNDALVLNERNKGKTLSTLPAGSVIGTSSLRRVAQLKRRYPHLNTRLAKLDDVEGPYSGIILAVAGLMRLGKGDRISEVLSSTDSLHAVSQGALGIECRKVDEDVQTLLESLNHNNTRITCLSERALMRTLEGGCSVPIGVNTKLDLENNTLWMHGLVASLDGQNVIEYEHEISLAGANTRDQREALAEGLGVTVANTLCKNGADKILAELSHHLP</sequence>
<dbReference type="InterPro" id="IPR022419">
    <property type="entry name" value="Porphobilin_deaminase_cofac_BS"/>
</dbReference>
<dbReference type="Pfam" id="PF01031">
    <property type="entry name" value="Dynamin_M"/>
    <property type="match status" value="1"/>
</dbReference>
<gene>
    <name evidence="16" type="ORF">MAM1_0079c04466</name>
</gene>
<dbReference type="SUPFAM" id="SSF54782">
    <property type="entry name" value="Porphobilinogen deaminase (hydroxymethylbilane synthase), C-terminal domain"/>
    <property type="match status" value="1"/>
</dbReference>
<dbReference type="InterPro" id="IPR036803">
    <property type="entry name" value="Porphobilinogen_deaminase_C_sf"/>
</dbReference>
<proteinExistence type="inferred from homology"/>
<dbReference type="EC" id="2.5.1.61" evidence="5"/>
<evidence type="ECO:0000259" key="14">
    <source>
        <dbReference type="PROSITE" id="PS51388"/>
    </source>
</evidence>
<accession>A0A0C9MSE5</accession>
<feature type="compositionally biased region" description="Basic residues" evidence="13">
    <location>
        <begin position="509"/>
        <end position="521"/>
    </location>
</feature>
<dbReference type="SMART" id="SM00053">
    <property type="entry name" value="DYNc"/>
    <property type="match status" value="1"/>
</dbReference>
<dbReference type="InterPro" id="IPR030381">
    <property type="entry name" value="G_DYNAMIN_dom"/>
</dbReference>
<organism evidence="16">
    <name type="scientific">Mucor ambiguus</name>
    <dbReference type="NCBI Taxonomy" id="91626"/>
    <lineage>
        <taxon>Eukaryota</taxon>
        <taxon>Fungi</taxon>
        <taxon>Fungi incertae sedis</taxon>
        <taxon>Mucoromycota</taxon>
        <taxon>Mucoromycotina</taxon>
        <taxon>Mucoromycetes</taxon>
        <taxon>Mucorales</taxon>
        <taxon>Mucorineae</taxon>
        <taxon>Mucoraceae</taxon>
        <taxon>Mucor</taxon>
    </lineage>
</organism>
<dbReference type="GO" id="GO:0005739">
    <property type="term" value="C:mitochondrion"/>
    <property type="evidence" value="ECO:0007669"/>
    <property type="project" value="TreeGrafter"/>
</dbReference>
<dbReference type="CDD" id="cd13645">
    <property type="entry name" value="PBP2_HuPBGD_like"/>
    <property type="match status" value="1"/>
</dbReference>
<evidence type="ECO:0000256" key="7">
    <source>
        <dbReference type="ARBA" id="ARBA00022741"/>
    </source>
</evidence>
<dbReference type="PROSITE" id="PS00410">
    <property type="entry name" value="G_DYNAMIN_1"/>
    <property type="match status" value="1"/>
</dbReference>